<feature type="transmembrane region" description="Helical" evidence="10">
    <location>
        <begin position="12"/>
        <end position="35"/>
    </location>
</feature>
<dbReference type="PROSITE" id="PS00086">
    <property type="entry name" value="CYTOCHROME_P450"/>
    <property type="match status" value="1"/>
</dbReference>
<evidence type="ECO:0000256" key="1">
    <source>
        <dbReference type="ARBA" id="ARBA00004167"/>
    </source>
</evidence>
<gene>
    <name evidence="11" type="ORF">ERUC_LOCUS27515</name>
</gene>
<dbReference type="GO" id="GO:0016020">
    <property type="term" value="C:membrane"/>
    <property type="evidence" value="ECO:0007669"/>
    <property type="project" value="UniProtKB-SubCell"/>
</dbReference>
<keyword evidence="12" id="KW-1185">Reference proteome</keyword>
<comment type="cofactor">
    <cofactor evidence="8">
        <name>heme</name>
        <dbReference type="ChEBI" id="CHEBI:30413"/>
    </cofactor>
</comment>
<keyword evidence="9" id="KW-0560">Oxidoreductase</keyword>
<evidence type="ECO:0000256" key="3">
    <source>
        <dbReference type="ARBA" id="ARBA00022617"/>
    </source>
</evidence>
<feature type="binding site" description="axial binding residue" evidence="8">
    <location>
        <position position="437"/>
    </location>
    <ligand>
        <name>heme</name>
        <dbReference type="ChEBI" id="CHEBI:30413"/>
    </ligand>
    <ligandPart>
        <name>Fe</name>
        <dbReference type="ChEBI" id="CHEBI:18248"/>
    </ligandPart>
</feature>
<keyword evidence="9" id="KW-0503">Monooxygenase</keyword>
<evidence type="ECO:0000256" key="9">
    <source>
        <dbReference type="RuleBase" id="RU000461"/>
    </source>
</evidence>
<keyword evidence="5 8" id="KW-0479">Metal-binding</keyword>
<name>A0ABC8KSY9_ERUVS</name>
<organism evidence="11 12">
    <name type="scientific">Eruca vesicaria subsp. sativa</name>
    <name type="common">Garden rocket</name>
    <name type="synonym">Eruca sativa</name>
    <dbReference type="NCBI Taxonomy" id="29727"/>
    <lineage>
        <taxon>Eukaryota</taxon>
        <taxon>Viridiplantae</taxon>
        <taxon>Streptophyta</taxon>
        <taxon>Embryophyta</taxon>
        <taxon>Tracheophyta</taxon>
        <taxon>Spermatophyta</taxon>
        <taxon>Magnoliopsida</taxon>
        <taxon>eudicotyledons</taxon>
        <taxon>Gunneridae</taxon>
        <taxon>Pentapetalae</taxon>
        <taxon>rosids</taxon>
        <taxon>malvids</taxon>
        <taxon>Brassicales</taxon>
        <taxon>Brassicaceae</taxon>
        <taxon>Brassiceae</taxon>
        <taxon>Eruca</taxon>
    </lineage>
</organism>
<dbReference type="InterPro" id="IPR017972">
    <property type="entry name" value="Cyt_P450_CS"/>
</dbReference>
<dbReference type="CDD" id="cd11043">
    <property type="entry name" value="CYP90-like"/>
    <property type="match status" value="1"/>
</dbReference>
<keyword evidence="10" id="KW-0472">Membrane</keyword>
<evidence type="ECO:0000256" key="2">
    <source>
        <dbReference type="ARBA" id="ARBA00010617"/>
    </source>
</evidence>
<dbReference type="GO" id="GO:0046872">
    <property type="term" value="F:metal ion binding"/>
    <property type="evidence" value="ECO:0007669"/>
    <property type="project" value="UniProtKB-KW"/>
</dbReference>
<protein>
    <recommendedName>
        <fullName evidence="13">Cytochrome P450</fullName>
    </recommendedName>
</protein>
<keyword evidence="6 10" id="KW-1133">Transmembrane helix</keyword>
<dbReference type="AlphaFoldDB" id="A0ABC8KSY9"/>
<comment type="subcellular location">
    <subcellularLocation>
        <location evidence="1">Membrane</location>
        <topology evidence="1">Single-pass membrane protein</topology>
    </subcellularLocation>
</comment>
<accession>A0ABC8KSY9</accession>
<dbReference type="GO" id="GO:0004497">
    <property type="term" value="F:monooxygenase activity"/>
    <property type="evidence" value="ECO:0007669"/>
    <property type="project" value="UniProtKB-KW"/>
</dbReference>
<keyword evidence="3 8" id="KW-0349">Heme</keyword>
<evidence type="ECO:0000256" key="6">
    <source>
        <dbReference type="ARBA" id="ARBA00022989"/>
    </source>
</evidence>
<evidence type="ECO:0008006" key="13">
    <source>
        <dbReference type="Google" id="ProtNLM"/>
    </source>
</evidence>
<dbReference type="PRINTS" id="PR00463">
    <property type="entry name" value="EP450I"/>
</dbReference>
<dbReference type="PANTHER" id="PTHR24286:SF305">
    <property type="entry name" value="CYTOCHROME P450 708A2"/>
    <property type="match status" value="1"/>
</dbReference>
<evidence type="ECO:0000313" key="11">
    <source>
        <dbReference type="EMBL" id="CAH8361759.1"/>
    </source>
</evidence>
<dbReference type="PANTHER" id="PTHR24286">
    <property type="entry name" value="CYTOCHROME P450 26"/>
    <property type="match status" value="1"/>
</dbReference>
<proteinExistence type="inferred from homology"/>
<evidence type="ECO:0000256" key="7">
    <source>
        <dbReference type="ARBA" id="ARBA00023004"/>
    </source>
</evidence>
<evidence type="ECO:0000256" key="4">
    <source>
        <dbReference type="ARBA" id="ARBA00022692"/>
    </source>
</evidence>
<evidence type="ECO:0000256" key="5">
    <source>
        <dbReference type="ARBA" id="ARBA00022723"/>
    </source>
</evidence>
<keyword evidence="4 10" id="KW-0812">Transmembrane</keyword>
<keyword evidence="7 8" id="KW-0408">Iron</keyword>
<dbReference type="InterPro" id="IPR001128">
    <property type="entry name" value="Cyt_P450"/>
</dbReference>
<evidence type="ECO:0000256" key="10">
    <source>
        <dbReference type="SAM" id="Phobius"/>
    </source>
</evidence>
<sequence length="489" mass="56290">MSREGIERHREMSFLWTVAFGIFTFLFVRISRWLYRWSNPKCNGKLPPGSMGFPIIGETVDFFKPYGFNEISPFVKKRMLRYGPLFRTNILGSNLIFSTDPEVNFEIFRQENKSFVFSILESSNTVFGKDNLFLEHGNIHRQIKQITLHLLGSDGLKRRIIDDMDKATREHLRSKASEGTYDVKDAVASLIISYMTPKMISDLKPETQKKLMKIYKNFNFDWFKSIFNISTWKALYKVLMARRDAVKVIQDVLKKRKATRGKYGDFVDTMIEELEKDGSIFNDDYAIGLIFLVSVVPQEATSTSISLIMKHLSENPKVLAELKREHETILQNREDKKSGVSWDEYRNKMTFTNMVINESLRLGNTAPVLFRKAVNDVEINGYTIPAGWTVAVAPPVVHCDPQVYENPFEFNPWRWAGKDVRGGSKTFVVFGVGVRQCAGAEFARLQMAIFIHYLVTNYDFSLARECEVIRTPIPNFSNGLCFNISKSPE</sequence>
<comment type="caution">
    <text evidence="11">The sequence shown here is derived from an EMBL/GenBank/DDBJ whole genome shotgun (WGS) entry which is preliminary data.</text>
</comment>
<dbReference type="Pfam" id="PF00067">
    <property type="entry name" value="p450"/>
    <property type="match status" value="1"/>
</dbReference>
<dbReference type="SUPFAM" id="SSF48264">
    <property type="entry name" value="Cytochrome P450"/>
    <property type="match status" value="1"/>
</dbReference>
<dbReference type="Gene3D" id="1.10.630.10">
    <property type="entry name" value="Cytochrome P450"/>
    <property type="match status" value="1"/>
</dbReference>
<reference evidence="11 12" key="1">
    <citation type="submission" date="2022-03" db="EMBL/GenBank/DDBJ databases">
        <authorList>
            <person name="Macdonald S."/>
            <person name="Ahmed S."/>
            <person name="Newling K."/>
        </authorList>
    </citation>
    <scope>NUCLEOTIDE SEQUENCE [LARGE SCALE GENOMIC DNA]</scope>
</reference>
<evidence type="ECO:0000313" key="12">
    <source>
        <dbReference type="Proteomes" id="UP001642260"/>
    </source>
</evidence>
<dbReference type="InterPro" id="IPR036396">
    <property type="entry name" value="Cyt_P450_sf"/>
</dbReference>
<comment type="similarity">
    <text evidence="2 9">Belongs to the cytochrome P450 family.</text>
</comment>
<dbReference type="EMBL" id="CAKOAT010315154">
    <property type="protein sequence ID" value="CAH8361759.1"/>
    <property type="molecule type" value="Genomic_DNA"/>
</dbReference>
<dbReference type="Proteomes" id="UP001642260">
    <property type="component" value="Unassembled WGS sequence"/>
</dbReference>
<evidence type="ECO:0000256" key="8">
    <source>
        <dbReference type="PIRSR" id="PIRSR602401-1"/>
    </source>
</evidence>
<dbReference type="InterPro" id="IPR002401">
    <property type="entry name" value="Cyt_P450_E_grp-I"/>
</dbReference>